<reference evidence="4 5" key="1">
    <citation type="submission" date="2016-10" db="EMBL/GenBank/DDBJ databases">
        <authorList>
            <person name="de Groot N.N."/>
        </authorList>
    </citation>
    <scope>NUCLEOTIDE SEQUENCE [LARGE SCALE GENOMIC DNA]</scope>
    <source>
        <strain evidence="4 5">DSM 21039</strain>
    </source>
</reference>
<dbReference type="NCBIfam" id="TIGR03438">
    <property type="entry name" value="egtD_ergothio"/>
    <property type="match status" value="1"/>
</dbReference>
<dbReference type="Pfam" id="PF10017">
    <property type="entry name" value="Methyltransf_33"/>
    <property type="match status" value="1"/>
</dbReference>
<protein>
    <submittedName>
        <fullName evidence="4">Dimethylhistidine N-methyltransferase</fullName>
    </submittedName>
</protein>
<dbReference type="PANTHER" id="PTHR43397">
    <property type="entry name" value="ERGOTHIONEINE BIOSYNTHESIS PROTEIN 1"/>
    <property type="match status" value="1"/>
</dbReference>
<dbReference type="PANTHER" id="PTHR43397:SF1">
    <property type="entry name" value="ERGOTHIONEINE BIOSYNTHESIS PROTEIN 1"/>
    <property type="match status" value="1"/>
</dbReference>
<evidence type="ECO:0000313" key="4">
    <source>
        <dbReference type="EMBL" id="SEL73355.1"/>
    </source>
</evidence>
<dbReference type="InterPro" id="IPR017804">
    <property type="entry name" value="MeTrfase_EgtD-like"/>
</dbReference>
<proteinExistence type="predicted"/>
<dbReference type="SUPFAM" id="SSF53335">
    <property type="entry name" value="S-adenosyl-L-methionine-dependent methyltransferases"/>
    <property type="match status" value="1"/>
</dbReference>
<dbReference type="GO" id="GO:0008168">
    <property type="term" value="F:methyltransferase activity"/>
    <property type="evidence" value="ECO:0007669"/>
    <property type="project" value="UniProtKB-KW"/>
</dbReference>
<dbReference type="OrthoDB" id="5289726at2"/>
<dbReference type="AlphaFoldDB" id="A0A1H7SLG4"/>
<dbReference type="Proteomes" id="UP000198984">
    <property type="component" value="Unassembled WGS sequence"/>
</dbReference>
<dbReference type="RefSeq" id="WP_089911192.1">
    <property type="nucleotide sequence ID" value="NZ_FOBB01000002.1"/>
</dbReference>
<dbReference type="STRING" id="573321.SAMN04488505_102973"/>
<feature type="domain" description="Histidine-specific methyltransferase SAM-dependent" evidence="3">
    <location>
        <begin position="23"/>
        <end position="329"/>
    </location>
</feature>
<gene>
    <name evidence="4" type="ORF">SAMN04488505_102973</name>
</gene>
<dbReference type="InterPro" id="IPR051128">
    <property type="entry name" value="EgtD_Methyltrsf_superfamily"/>
</dbReference>
<dbReference type="PIRSF" id="PIRSF018005">
    <property type="entry name" value="UCP018005"/>
    <property type="match status" value="1"/>
</dbReference>
<dbReference type="InterPro" id="IPR035094">
    <property type="entry name" value="EgtD"/>
</dbReference>
<dbReference type="Gene3D" id="3.40.50.150">
    <property type="entry name" value="Vaccinia Virus protein VP39"/>
    <property type="match status" value="1"/>
</dbReference>
<dbReference type="EMBL" id="FOBB01000002">
    <property type="protein sequence ID" value="SEL73355.1"/>
    <property type="molecule type" value="Genomic_DNA"/>
</dbReference>
<evidence type="ECO:0000313" key="5">
    <source>
        <dbReference type="Proteomes" id="UP000198984"/>
    </source>
</evidence>
<keyword evidence="1 4" id="KW-0489">Methyltransferase</keyword>
<keyword evidence="2 4" id="KW-0808">Transferase</keyword>
<sequence>MHTTVIHTLPAPGVALEPLEVFYQDVVRGLTATPKYLDSKYFYDAAGDKLFQQIMQCREYYPTDCEMEIMTEQAAQIAQAIAAQTTSFDLVELGPGDATKSIHLLEQLLHTGLDFTYYPIDISTNVISTLEKALPEKLPALQMQGLNGEYFEMVQRVAEMSNRPKVLLFMGANIGNFTPIMARKFCRQLRSCMQPGDLLMVGFDLKKHPKIILNAYNDEAGITSAFNLNLLTRINRELQADFNTDMFEHYPVYDPMTGACKSYLVSLEEQDVHLCNDVTIHFQQHEPIHMEISQKYSLEETTQMALQTGFQPLTCFTDTKGWFADCMWKV</sequence>
<keyword evidence="5" id="KW-1185">Reference proteome</keyword>
<evidence type="ECO:0000256" key="2">
    <source>
        <dbReference type="ARBA" id="ARBA00022679"/>
    </source>
</evidence>
<evidence type="ECO:0000256" key="1">
    <source>
        <dbReference type="ARBA" id="ARBA00022603"/>
    </source>
</evidence>
<evidence type="ECO:0000259" key="3">
    <source>
        <dbReference type="Pfam" id="PF10017"/>
    </source>
</evidence>
<name>A0A1H7SLG4_9BACT</name>
<dbReference type="InterPro" id="IPR029063">
    <property type="entry name" value="SAM-dependent_MTases_sf"/>
</dbReference>
<dbReference type="InterPro" id="IPR019257">
    <property type="entry name" value="MeTrfase_dom"/>
</dbReference>
<accession>A0A1H7SLG4</accession>
<dbReference type="GO" id="GO:0032259">
    <property type="term" value="P:methylation"/>
    <property type="evidence" value="ECO:0007669"/>
    <property type="project" value="UniProtKB-KW"/>
</dbReference>
<organism evidence="4 5">
    <name type="scientific">Chitinophaga rupis</name>
    <dbReference type="NCBI Taxonomy" id="573321"/>
    <lineage>
        <taxon>Bacteria</taxon>
        <taxon>Pseudomonadati</taxon>
        <taxon>Bacteroidota</taxon>
        <taxon>Chitinophagia</taxon>
        <taxon>Chitinophagales</taxon>
        <taxon>Chitinophagaceae</taxon>
        <taxon>Chitinophaga</taxon>
    </lineage>
</organism>